<proteinExistence type="predicted"/>
<feature type="signal peptide" evidence="1">
    <location>
        <begin position="1"/>
        <end position="22"/>
    </location>
</feature>
<accession>A0ABT4J1U2</accession>
<gene>
    <name evidence="2" type="ORF">OU682_05540</name>
</gene>
<comment type="caution">
    <text evidence="2">The sequence shown here is derived from an EMBL/GenBank/DDBJ whole genome shotgun (WGS) entry which is preliminary data.</text>
</comment>
<reference evidence="2" key="1">
    <citation type="submission" date="2022-12" db="EMBL/GenBank/DDBJ databases">
        <title>Paracoccus sp. EF6 isolated from a lake water.</title>
        <authorList>
            <person name="Liu H."/>
        </authorList>
    </citation>
    <scope>NUCLEOTIDE SEQUENCE</scope>
    <source>
        <strain evidence="2">EF6</strain>
    </source>
</reference>
<feature type="chain" id="PRO_5047333690" evidence="1">
    <location>
        <begin position="23"/>
        <end position="98"/>
    </location>
</feature>
<name>A0ABT4J1U2_9RHOB</name>
<evidence type="ECO:0000256" key="1">
    <source>
        <dbReference type="SAM" id="SignalP"/>
    </source>
</evidence>
<evidence type="ECO:0000313" key="2">
    <source>
        <dbReference type="EMBL" id="MCZ0961079.1"/>
    </source>
</evidence>
<keyword evidence="3" id="KW-1185">Reference proteome</keyword>
<sequence>MSKLTLAVAGGIALLSVVSAQAQDRELRVDCGATDVIMSVDQVVVIKENTDMTGEEIAARTCDIFRQVDASAFTEPTNVTVTMPSGAQVKAKMQVSQK</sequence>
<keyword evidence="1" id="KW-0732">Signal</keyword>
<dbReference type="EMBL" id="JAPTYD010000004">
    <property type="protein sequence ID" value="MCZ0961079.1"/>
    <property type="molecule type" value="Genomic_DNA"/>
</dbReference>
<dbReference type="Proteomes" id="UP001149822">
    <property type="component" value="Unassembled WGS sequence"/>
</dbReference>
<evidence type="ECO:0000313" key="3">
    <source>
        <dbReference type="Proteomes" id="UP001149822"/>
    </source>
</evidence>
<organism evidence="2 3">
    <name type="scientific">Paracoccus benzoatiresistens</name>
    <dbReference type="NCBI Taxonomy" id="2997341"/>
    <lineage>
        <taxon>Bacteria</taxon>
        <taxon>Pseudomonadati</taxon>
        <taxon>Pseudomonadota</taxon>
        <taxon>Alphaproteobacteria</taxon>
        <taxon>Rhodobacterales</taxon>
        <taxon>Paracoccaceae</taxon>
        <taxon>Paracoccus</taxon>
    </lineage>
</organism>
<dbReference type="RefSeq" id="WP_268941077.1">
    <property type="nucleotide sequence ID" value="NZ_JAPTYD010000004.1"/>
</dbReference>
<protein>
    <submittedName>
        <fullName evidence="2">Uncharacterized protein</fullName>
    </submittedName>
</protein>